<gene>
    <name evidence="3" type="ORF">PFISCL1PPCAC_18412</name>
</gene>
<evidence type="ECO:0000259" key="2">
    <source>
        <dbReference type="PROSITE" id="PS50026"/>
    </source>
</evidence>
<name>A0AAV5W8Z3_9BILA</name>
<keyword evidence="1" id="KW-1015">Disulfide bond</keyword>
<feature type="non-terminal residue" evidence="3">
    <location>
        <position position="195"/>
    </location>
</feature>
<dbReference type="EMBL" id="BTSY01000005">
    <property type="protein sequence ID" value="GMT27115.1"/>
    <property type="molecule type" value="Genomic_DNA"/>
</dbReference>
<organism evidence="3 4">
    <name type="scientific">Pristionchus fissidentatus</name>
    <dbReference type="NCBI Taxonomy" id="1538716"/>
    <lineage>
        <taxon>Eukaryota</taxon>
        <taxon>Metazoa</taxon>
        <taxon>Ecdysozoa</taxon>
        <taxon>Nematoda</taxon>
        <taxon>Chromadorea</taxon>
        <taxon>Rhabditida</taxon>
        <taxon>Rhabditina</taxon>
        <taxon>Diplogasteromorpha</taxon>
        <taxon>Diplogasteroidea</taxon>
        <taxon>Neodiplogasteridae</taxon>
        <taxon>Pristionchus</taxon>
    </lineage>
</organism>
<reference evidence="3" key="1">
    <citation type="submission" date="2023-10" db="EMBL/GenBank/DDBJ databases">
        <title>Genome assembly of Pristionchus species.</title>
        <authorList>
            <person name="Yoshida K."/>
            <person name="Sommer R.J."/>
        </authorList>
    </citation>
    <scope>NUCLEOTIDE SEQUENCE</scope>
    <source>
        <strain evidence="3">RS5133</strain>
    </source>
</reference>
<feature type="disulfide bond" evidence="1">
    <location>
        <begin position="95"/>
        <end position="104"/>
    </location>
</feature>
<dbReference type="InterPro" id="IPR000742">
    <property type="entry name" value="EGF"/>
</dbReference>
<dbReference type="PROSITE" id="PS01186">
    <property type="entry name" value="EGF_2"/>
    <property type="match status" value="1"/>
</dbReference>
<dbReference type="PROSITE" id="PS00022">
    <property type="entry name" value="EGF_1"/>
    <property type="match status" value="1"/>
</dbReference>
<dbReference type="PROSITE" id="PS50026">
    <property type="entry name" value="EGF_3"/>
    <property type="match status" value="1"/>
</dbReference>
<feature type="non-terminal residue" evidence="3">
    <location>
        <position position="1"/>
    </location>
</feature>
<protein>
    <recommendedName>
        <fullName evidence="2">EGF-like domain-containing protein</fullName>
    </recommendedName>
</protein>
<comment type="caution">
    <text evidence="1">Lacks conserved residue(s) required for the propagation of feature annotation.</text>
</comment>
<evidence type="ECO:0000256" key="1">
    <source>
        <dbReference type="PROSITE-ProRule" id="PRU00076"/>
    </source>
</evidence>
<dbReference type="Proteomes" id="UP001432322">
    <property type="component" value="Unassembled WGS sequence"/>
</dbReference>
<dbReference type="SMART" id="SM00181">
    <property type="entry name" value="EGF"/>
    <property type="match status" value="2"/>
</dbReference>
<dbReference type="AlphaFoldDB" id="A0AAV5W8Z3"/>
<keyword evidence="4" id="KW-1185">Reference proteome</keyword>
<sequence length="195" mass="22369">QTVSFQFDCSTRGHVEPHPSVVSCEHECEPLPSCKECHPRGTDNCTEVEGKGVECHCNPGWRMFSCWLSPDFCEDRNCSGNGKCVNKIDHGFCDCFLGFSGEECQVNRSAYDWNDPNKDATISPFQILLFKHPELFNVDPVGCRFYFWAVAACYMIAQLFWLQEGVNARSVCLARNRNEWDLDFDGNKRSKYDYM</sequence>
<dbReference type="Gene3D" id="2.10.25.10">
    <property type="entry name" value="Laminin"/>
    <property type="match status" value="1"/>
</dbReference>
<comment type="caution">
    <text evidence="3">The sequence shown here is derived from an EMBL/GenBank/DDBJ whole genome shotgun (WGS) entry which is preliminary data.</text>
</comment>
<dbReference type="Pfam" id="PF00008">
    <property type="entry name" value="EGF"/>
    <property type="match status" value="1"/>
</dbReference>
<evidence type="ECO:0000313" key="4">
    <source>
        <dbReference type="Proteomes" id="UP001432322"/>
    </source>
</evidence>
<feature type="domain" description="EGF-like" evidence="2">
    <location>
        <begin position="69"/>
        <end position="105"/>
    </location>
</feature>
<keyword evidence="1" id="KW-0245">EGF-like domain</keyword>
<evidence type="ECO:0000313" key="3">
    <source>
        <dbReference type="EMBL" id="GMT27115.1"/>
    </source>
</evidence>
<proteinExistence type="predicted"/>
<dbReference type="SUPFAM" id="SSF57196">
    <property type="entry name" value="EGF/Laminin"/>
    <property type="match status" value="1"/>
</dbReference>
<accession>A0AAV5W8Z3</accession>